<evidence type="ECO:0000313" key="2">
    <source>
        <dbReference type="EMBL" id="KAF4405102.1"/>
    </source>
</evidence>
<proteinExistence type="predicted"/>
<comment type="caution">
    <text evidence="2">The sequence shown here is derived from an EMBL/GenBank/DDBJ whole genome shotgun (WGS) entry which is preliminary data.</text>
</comment>
<evidence type="ECO:0000313" key="3">
    <source>
        <dbReference type="Proteomes" id="UP000621266"/>
    </source>
</evidence>
<name>A0ABQ7F8Z9_9ACTN</name>
<sequence length="351" mass="35471">MALIALAADKGSPGVTTAAVALSAVWPRRVLLAEADQAGGDLVYRSAAAHGGPLDPNTGMLSVAATARRGLVAEQLWDHAQPMAGGLDVLVGLGSSEQAAGLAGLWPTLGRAFSGLAESPHGAADVVADCGRIGADSAAVEMFQHAALVILVSRTEPEHLARVRDRAAALSARLHGPQRGAAQIGMPLIGVLLVTDSGSAAKTAGQVNDMLVASQCGARVLGTLALDPAGSDQLAGRKRGRLEKSLLIRSARKVVSDLHQQFGAAWAGPAPAPQHGMPMPQPAAPLPQQQGHAQQPGPSGYGYPQQGRAQQPGPSGYGYPQQGPQQSHDTHGTQGTYGAGAPGAGAPGAGR</sequence>
<feature type="region of interest" description="Disordered" evidence="1">
    <location>
        <begin position="266"/>
        <end position="351"/>
    </location>
</feature>
<dbReference type="RefSeq" id="WP_156207946.1">
    <property type="nucleotide sequence ID" value="NZ_WHPN01000429.1"/>
</dbReference>
<reference evidence="2 3" key="1">
    <citation type="submission" date="2019-10" db="EMBL/GenBank/DDBJ databases">
        <title>Streptomyces tenebrisbrunneis sp.nov., an endogenous actinomycete isolated from of Lycium ruthenicum.</title>
        <authorList>
            <person name="Ma L."/>
        </authorList>
    </citation>
    <scope>NUCLEOTIDE SEQUENCE [LARGE SCALE GENOMIC DNA]</scope>
    <source>
        <strain evidence="2 3">TRM 66187</strain>
    </source>
</reference>
<protein>
    <recommendedName>
        <fullName evidence="4">ATPase</fullName>
    </recommendedName>
</protein>
<dbReference type="InterPro" id="IPR027417">
    <property type="entry name" value="P-loop_NTPase"/>
</dbReference>
<evidence type="ECO:0000256" key="1">
    <source>
        <dbReference type="SAM" id="MobiDB-lite"/>
    </source>
</evidence>
<dbReference type="EMBL" id="WHPN01000429">
    <property type="protein sequence ID" value="KAF4405102.1"/>
    <property type="molecule type" value="Genomic_DNA"/>
</dbReference>
<keyword evidence="3" id="KW-1185">Reference proteome</keyword>
<feature type="compositionally biased region" description="Low complexity" evidence="1">
    <location>
        <begin position="286"/>
        <end position="327"/>
    </location>
</feature>
<accession>A0ABQ7F8Z9</accession>
<feature type="compositionally biased region" description="Low complexity" evidence="1">
    <location>
        <begin position="266"/>
        <end position="278"/>
    </location>
</feature>
<dbReference type="SUPFAM" id="SSF52540">
    <property type="entry name" value="P-loop containing nucleoside triphosphate hydrolases"/>
    <property type="match status" value="1"/>
</dbReference>
<gene>
    <name evidence="2" type="ORF">GCU69_32160</name>
</gene>
<evidence type="ECO:0008006" key="4">
    <source>
        <dbReference type="Google" id="ProtNLM"/>
    </source>
</evidence>
<organism evidence="2 3">
    <name type="scientific">Streptomyces lycii</name>
    <dbReference type="NCBI Taxonomy" id="2654337"/>
    <lineage>
        <taxon>Bacteria</taxon>
        <taxon>Bacillati</taxon>
        <taxon>Actinomycetota</taxon>
        <taxon>Actinomycetes</taxon>
        <taxon>Kitasatosporales</taxon>
        <taxon>Streptomycetaceae</taxon>
        <taxon>Streptomyces</taxon>
    </lineage>
</organism>
<feature type="compositionally biased region" description="Gly residues" evidence="1">
    <location>
        <begin position="335"/>
        <end position="351"/>
    </location>
</feature>
<dbReference type="Gene3D" id="3.40.50.300">
    <property type="entry name" value="P-loop containing nucleotide triphosphate hydrolases"/>
    <property type="match status" value="1"/>
</dbReference>
<dbReference type="Proteomes" id="UP000621266">
    <property type="component" value="Unassembled WGS sequence"/>
</dbReference>